<dbReference type="Proteomes" id="UP000676478">
    <property type="component" value="Unassembled WGS sequence"/>
</dbReference>
<evidence type="ECO:0000256" key="4">
    <source>
        <dbReference type="RuleBase" id="RU361169"/>
    </source>
</evidence>
<evidence type="ECO:0000256" key="2">
    <source>
        <dbReference type="ARBA" id="ARBA00022801"/>
    </source>
</evidence>
<comment type="caution">
    <text evidence="5">The sequence shown here is derived from an EMBL/GenBank/DDBJ whole genome shotgun (WGS) entry which is preliminary data.</text>
</comment>
<gene>
    <name evidence="5" type="ORF">JK167_02580</name>
</gene>
<evidence type="ECO:0000313" key="5">
    <source>
        <dbReference type="EMBL" id="MBS1009719.1"/>
    </source>
</evidence>
<accession>A0AA41EN56</accession>
<reference evidence="5" key="1">
    <citation type="submission" date="2020-12" db="EMBL/GenBank/DDBJ databases">
        <authorList>
            <person name="Mcmullen J.G."/>
        </authorList>
    </citation>
    <scope>NUCLEOTIDE SEQUENCE</scope>
    <source>
        <strain evidence="5">Dm-2019-70</strain>
    </source>
</reference>
<dbReference type="InterPro" id="IPR006626">
    <property type="entry name" value="PbH1"/>
</dbReference>
<dbReference type="PANTHER" id="PTHR31339">
    <property type="entry name" value="PECTIN LYASE-RELATED"/>
    <property type="match status" value="1"/>
</dbReference>
<dbReference type="InterPro" id="IPR012334">
    <property type="entry name" value="Pectin_lyas_fold"/>
</dbReference>
<dbReference type="AlphaFoldDB" id="A0AA41EN56"/>
<dbReference type="Pfam" id="PF00295">
    <property type="entry name" value="Glyco_hydro_28"/>
    <property type="match status" value="1"/>
</dbReference>
<dbReference type="InterPro" id="IPR051801">
    <property type="entry name" value="GH28_Enzymes"/>
</dbReference>
<proteinExistence type="inferred from homology"/>
<evidence type="ECO:0000313" key="6">
    <source>
        <dbReference type="Proteomes" id="UP000676478"/>
    </source>
</evidence>
<name>A0AA41EN56_LEVBR</name>
<dbReference type="Gene3D" id="2.160.20.10">
    <property type="entry name" value="Single-stranded right-handed beta-helix, Pectin lyase-like"/>
    <property type="match status" value="1"/>
</dbReference>
<keyword evidence="3 4" id="KW-0326">Glycosidase</keyword>
<dbReference type="InterPro" id="IPR011050">
    <property type="entry name" value="Pectin_lyase_fold/virulence"/>
</dbReference>
<dbReference type="PROSITE" id="PS00502">
    <property type="entry name" value="POLYGALACTURONASE"/>
    <property type="match status" value="1"/>
</dbReference>
<protein>
    <submittedName>
        <fullName evidence="5">Glycoside hydrolase family 28 protein</fullName>
    </submittedName>
</protein>
<dbReference type="InterPro" id="IPR000743">
    <property type="entry name" value="Glyco_hydro_28"/>
</dbReference>
<evidence type="ECO:0000256" key="1">
    <source>
        <dbReference type="ARBA" id="ARBA00008834"/>
    </source>
</evidence>
<dbReference type="SMART" id="SM00710">
    <property type="entry name" value="PbH1"/>
    <property type="match status" value="5"/>
</dbReference>
<reference evidence="5" key="2">
    <citation type="submission" date="2022-09" db="EMBL/GenBank/DDBJ databases">
        <title>Genome-inferred correspondence between phylogeny and metabolic traits in the wild Drosophila gut microbiome.</title>
        <authorList>
            <person name="Bueno E."/>
            <person name="Blow F."/>
            <person name="Douglas A.E."/>
        </authorList>
    </citation>
    <scope>NUCLEOTIDE SEQUENCE</scope>
    <source>
        <strain evidence="5">Dm-2019-70</strain>
    </source>
</reference>
<evidence type="ECO:0000256" key="3">
    <source>
        <dbReference type="ARBA" id="ARBA00023295"/>
    </source>
</evidence>
<dbReference type="EMBL" id="JAERKF010000002">
    <property type="protein sequence ID" value="MBS1009719.1"/>
    <property type="molecule type" value="Genomic_DNA"/>
</dbReference>
<comment type="similarity">
    <text evidence="1 4">Belongs to the glycosyl hydrolase 28 family.</text>
</comment>
<dbReference type="SUPFAM" id="SSF51126">
    <property type="entry name" value="Pectin lyase-like"/>
    <property type="match status" value="1"/>
</dbReference>
<dbReference type="RefSeq" id="WP_211756596.1">
    <property type="nucleotide sequence ID" value="NZ_JAERKF010000002.1"/>
</dbReference>
<dbReference type="GO" id="GO:0004650">
    <property type="term" value="F:polygalacturonase activity"/>
    <property type="evidence" value="ECO:0007669"/>
    <property type="project" value="InterPro"/>
</dbReference>
<organism evidence="5 6">
    <name type="scientific">Levilactobacillus brevis</name>
    <name type="common">Lactobacillus brevis</name>
    <dbReference type="NCBI Taxonomy" id="1580"/>
    <lineage>
        <taxon>Bacteria</taxon>
        <taxon>Bacillati</taxon>
        <taxon>Bacillota</taxon>
        <taxon>Bacilli</taxon>
        <taxon>Lactobacillales</taxon>
        <taxon>Lactobacillaceae</taxon>
        <taxon>Levilactobacillus</taxon>
    </lineage>
</organism>
<dbReference type="GO" id="GO:0005975">
    <property type="term" value="P:carbohydrate metabolic process"/>
    <property type="evidence" value="ECO:0007669"/>
    <property type="project" value="InterPro"/>
</dbReference>
<keyword evidence="2 4" id="KW-0378">Hydrolase</keyword>
<dbReference type="PANTHER" id="PTHR31339:SF9">
    <property type="entry name" value="PLASMIN AND FIBRONECTIN-BINDING PROTEIN A"/>
    <property type="match status" value="1"/>
</dbReference>
<sequence>MTITTFSADKLQELTIKRRTNKLQGEIDRLCATGGGELVLTGGTYCVGSLRLGSHFTLRLAADAKLVFSTDITDYPVVASRWEGASQSVYRACLYGTELQDVQLLGEGVIDGQGVQWWQRFRSSTLAYPRPYLCSIENSVHVTIAGLTFKNSSAWTLHPLNCQNVLIDGVTVINPADSPNTDGLDPESCQNVRIMNCQFDVGDDCIAIKAGTEDALTDIPCRNITISNCSMLHGHGGVVLGSEMSGKIQNVVITTCTFVDTDRGIRFKTRRGRGGEISNISVSNIVMDQVLCPVVVNAYYFCGKKGSEKYVWTKETLPVDTRTPKIKNIDISHLTVTGIQSCVAFIYGLPEAPIENLSLSDSSFCLDSQSQPVAPAMIADAPEFAQAGIFIENTQQNTLRHLKISGATDAVIHDVHNPGLLTQLT</sequence>